<dbReference type="Proteomes" id="UP000198951">
    <property type="component" value="Unassembled WGS sequence"/>
</dbReference>
<dbReference type="GO" id="GO:0015074">
    <property type="term" value="P:DNA integration"/>
    <property type="evidence" value="ECO:0007669"/>
    <property type="project" value="InterPro"/>
</dbReference>
<dbReference type="AlphaFoldDB" id="A0A1H4FUD1"/>
<organism evidence="2 3">
    <name type="scientific">Flavobacterium gillisiae</name>
    <dbReference type="NCBI Taxonomy" id="150146"/>
    <lineage>
        <taxon>Bacteria</taxon>
        <taxon>Pseudomonadati</taxon>
        <taxon>Bacteroidota</taxon>
        <taxon>Flavobacteriia</taxon>
        <taxon>Flavobacteriales</taxon>
        <taxon>Flavobacteriaceae</taxon>
        <taxon>Flavobacterium</taxon>
    </lineage>
</organism>
<dbReference type="SUPFAM" id="SSF53098">
    <property type="entry name" value="Ribonuclease H-like"/>
    <property type="match status" value="1"/>
</dbReference>
<dbReference type="PROSITE" id="PS50994">
    <property type="entry name" value="INTEGRASE"/>
    <property type="match status" value="1"/>
</dbReference>
<keyword evidence="3" id="KW-1185">Reference proteome</keyword>
<gene>
    <name evidence="2" type="ORF">SAMN05443667_11516</name>
</gene>
<dbReference type="EMBL" id="FNRD01000015">
    <property type="protein sequence ID" value="SEB00894.1"/>
    <property type="molecule type" value="Genomic_DNA"/>
</dbReference>
<sequence length="293" mass="34502">MIYTFIKNNEKIFTIEKMCKVLQVGQRSYYQWKSQSVSERKQRAELVKAKITSIYFDSKQRYGSPRMTAELAFLGNKTSRVTVAKYMNQLGLRSKLSKKFKVTTNSKHKYLVVPNVLNREFTVTEPSKAWVSDITYIRVKEGFLYLITVLDLYDRKIIGWSLSSGMSVEETSLAAWRMAIKNRSIVRGLVFHSDRGVQYASKKFTNVIDSYKMITRSMSRKGNCWDNAVAESFFKTLKTEQIYGNKLISKEQMELDIFEFIEIWYNRKRRHSALDYKTIEEFWKQKNNFKNVA</sequence>
<dbReference type="InterPro" id="IPR025948">
    <property type="entry name" value="HTH-like_dom"/>
</dbReference>
<accession>A0A1H4FUD1</accession>
<name>A0A1H4FUD1_9FLAO</name>
<dbReference type="InterPro" id="IPR048020">
    <property type="entry name" value="Transpos_IS3"/>
</dbReference>
<proteinExistence type="predicted"/>
<dbReference type="Pfam" id="PF13333">
    <property type="entry name" value="rve_2"/>
    <property type="match status" value="1"/>
</dbReference>
<dbReference type="Pfam" id="PF00665">
    <property type="entry name" value="rve"/>
    <property type="match status" value="1"/>
</dbReference>
<dbReference type="InterPro" id="IPR012337">
    <property type="entry name" value="RNaseH-like_sf"/>
</dbReference>
<dbReference type="PANTHER" id="PTHR46889">
    <property type="entry name" value="TRANSPOSASE INSF FOR INSERTION SEQUENCE IS3B-RELATED"/>
    <property type="match status" value="1"/>
</dbReference>
<dbReference type="Pfam" id="PF13276">
    <property type="entry name" value="HTH_21"/>
    <property type="match status" value="1"/>
</dbReference>
<evidence type="ECO:0000313" key="3">
    <source>
        <dbReference type="Proteomes" id="UP000198951"/>
    </source>
</evidence>
<dbReference type="NCBIfam" id="NF033516">
    <property type="entry name" value="transpos_IS3"/>
    <property type="match status" value="1"/>
</dbReference>
<feature type="domain" description="Integrase catalytic" evidence="1">
    <location>
        <begin position="122"/>
        <end position="286"/>
    </location>
</feature>
<reference evidence="3" key="1">
    <citation type="submission" date="2016-10" db="EMBL/GenBank/DDBJ databases">
        <authorList>
            <person name="Varghese N."/>
            <person name="Submissions S."/>
        </authorList>
    </citation>
    <scope>NUCLEOTIDE SEQUENCE [LARGE SCALE GENOMIC DNA]</scope>
    <source>
        <strain evidence="3">DSM 22376</strain>
    </source>
</reference>
<dbReference type="PANTHER" id="PTHR46889:SF4">
    <property type="entry name" value="TRANSPOSASE INSO FOR INSERTION SEQUENCE ELEMENT IS911B-RELATED"/>
    <property type="match status" value="1"/>
</dbReference>
<dbReference type="InterPro" id="IPR050900">
    <property type="entry name" value="Transposase_IS3/IS150/IS904"/>
</dbReference>
<dbReference type="Gene3D" id="3.30.420.10">
    <property type="entry name" value="Ribonuclease H-like superfamily/Ribonuclease H"/>
    <property type="match status" value="1"/>
</dbReference>
<dbReference type="InterPro" id="IPR036397">
    <property type="entry name" value="RNaseH_sf"/>
</dbReference>
<protein>
    <submittedName>
        <fullName evidence="2">Transposase InsO and inactivated derivatives</fullName>
    </submittedName>
</protein>
<evidence type="ECO:0000259" key="1">
    <source>
        <dbReference type="PROSITE" id="PS50994"/>
    </source>
</evidence>
<dbReference type="GO" id="GO:0003676">
    <property type="term" value="F:nucleic acid binding"/>
    <property type="evidence" value="ECO:0007669"/>
    <property type="project" value="InterPro"/>
</dbReference>
<dbReference type="InterPro" id="IPR001584">
    <property type="entry name" value="Integrase_cat-core"/>
</dbReference>
<dbReference type="STRING" id="150146.SAMN05443667_11516"/>
<evidence type="ECO:0000313" key="2">
    <source>
        <dbReference type="EMBL" id="SEB00894.1"/>
    </source>
</evidence>